<sequence>MYDVCEVKVMNLSDKEVECSHKFIHDSSTGNMSSYLQSKHDIYENQNKV</sequence>
<proteinExistence type="predicted"/>
<reference evidence="1" key="1">
    <citation type="submission" date="2021-06" db="EMBL/GenBank/DDBJ databases">
        <authorList>
            <person name="Kallberg Y."/>
            <person name="Tangrot J."/>
            <person name="Rosling A."/>
        </authorList>
    </citation>
    <scope>NUCLEOTIDE SEQUENCE</scope>
    <source>
        <strain evidence="1">IL203A</strain>
    </source>
</reference>
<keyword evidence="2" id="KW-1185">Reference proteome</keyword>
<accession>A0ACA9LQ78</accession>
<comment type="caution">
    <text evidence="1">The sequence shown here is derived from an EMBL/GenBank/DDBJ whole genome shotgun (WGS) entry which is preliminary data.</text>
</comment>
<evidence type="ECO:0000313" key="2">
    <source>
        <dbReference type="Proteomes" id="UP000789702"/>
    </source>
</evidence>
<evidence type="ECO:0000313" key="1">
    <source>
        <dbReference type="EMBL" id="CAG8544470.1"/>
    </source>
</evidence>
<dbReference type="Proteomes" id="UP000789702">
    <property type="component" value="Unassembled WGS sequence"/>
</dbReference>
<name>A0ACA9LQ78_9GLOM</name>
<protein>
    <submittedName>
        <fullName evidence="1">5436_t:CDS:1</fullName>
    </submittedName>
</protein>
<gene>
    <name evidence="1" type="ORF">DHETER_LOCUS4949</name>
</gene>
<organism evidence="1 2">
    <name type="scientific">Dentiscutata heterogama</name>
    <dbReference type="NCBI Taxonomy" id="1316150"/>
    <lineage>
        <taxon>Eukaryota</taxon>
        <taxon>Fungi</taxon>
        <taxon>Fungi incertae sedis</taxon>
        <taxon>Mucoromycota</taxon>
        <taxon>Glomeromycotina</taxon>
        <taxon>Glomeromycetes</taxon>
        <taxon>Diversisporales</taxon>
        <taxon>Gigasporaceae</taxon>
        <taxon>Dentiscutata</taxon>
    </lineage>
</organism>
<dbReference type="EMBL" id="CAJVPU010005207">
    <property type="protein sequence ID" value="CAG8544470.1"/>
    <property type="molecule type" value="Genomic_DNA"/>
</dbReference>